<dbReference type="PANTHER" id="PTHR40980:SF3">
    <property type="entry name" value="TONB-DEPENDENT RECEPTOR-LIKE BETA-BARREL DOMAIN-CONTAINING PROTEIN"/>
    <property type="match status" value="1"/>
</dbReference>
<dbReference type="Pfam" id="PF07715">
    <property type="entry name" value="Plug"/>
    <property type="match status" value="1"/>
</dbReference>
<evidence type="ECO:0000256" key="2">
    <source>
        <dbReference type="ARBA" id="ARBA00023136"/>
    </source>
</evidence>
<organism evidence="6 7">
    <name type="scientific">Phocaeicola dorei</name>
    <dbReference type="NCBI Taxonomy" id="357276"/>
    <lineage>
        <taxon>Bacteria</taxon>
        <taxon>Pseudomonadati</taxon>
        <taxon>Bacteroidota</taxon>
        <taxon>Bacteroidia</taxon>
        <taxon>Bacteroidales</taxon>
        <taxon>Bacteroidaceae</taxon>
        <taxon>Phocaeicola</taxon>
    </lineage>
</organism>
<accession>A0A5M5ZUV2</accession>
<evidence type="ECO:0000313" key="7">
    <source>
        <dbReference type="Proteomes" id="UP000347681"/>
    </source>
</evidence>
<dbReference type="RefSeq" id="WP_138291571.1">
    <property type="nucleotide sequence ID" value="NZ_JAHYPM010000005.1"/>
</dbReference>
<dbReference type="Proteomes" id="UP000347681">
    <property type="component" value="Unassembled WGS sequence"/>
</dbReference>
<evidence type="ECO:0000313" key="6">
    <source>
        <dbReference type="EMBL" id="KAA5383489.1"/>
    </source>
</evidence>
<evidence type="ECO:0000256" key="1">
    <source>
        <dbReference type="ARBA" id="ARBA00004442"/>
    </source>
</evidence>
<evidence type="ECO:0000259" key="4">
    <source>
        <dbReference type="Pfam" id="PF07715"/>
    </source>
</evidence>
<dbReference type="Gene3D" id="2.40.170.20">
    <property type="entry name" value="TonB-dependent receptor, beta-barrel domain"/>
    <property type="match status" value="1"/>
</dbReference>
<feature type="domain" description="Outer membrane protein beta-barrel" evidence="5">
    <location>
        <begin position="351"/>
        <end position="709"/>
    </location>
</feature>
<dbReference type="InterPro" id="IPR036942">
    <property type="entry name" value="Beta-barrel_TonB_sf"/>
</dbReference>
<evidence type="ECO:0000259" key="5">
    <source>
        <dbReference type="Pfam" id="PF14905"/>
    </source>
</evidence>
<protein>
    <submittedName>
        <fullName evidence="6">TonB-dependent receptor</fullName>
    </submittedName>
</protein>
<feature type="domain" description="TonB-dependent receptor plug" evidence="4">
    <location>
        <begin position="101"/>
        <end position="181"/>
    </location>
</feature>
<comment type="caution">
    <text evidence="6">The sequence shown here is derived from an EMBL/GenBank/DDBJ whole genome shotgun (WGS) entry which is preliminary data.</text>
</comment>
<dbReference type="SUPFAM" id="SSF56935">
    <property type="entry name" value="Porins"/>
    <property type="match status" value="1"/>
</dbReference>
<keyword evidence="3" id="KW-0998">Cell outer membrane</keyword>
<evidence type="ECO:0000256" key="3">
    <source>
        <dbReference type="ARBA" id="ARBA00023237"/>
    </source>
</evidence>
<dbReference type="InterPro" id="IPR041700">
    <property type="entry name" value="OMP_b-brl_3"/>
</dbReference>
<proteinExistence type="predicted"/>
<dbReference type="InterPro" id="IPR012910">
    <property type="entry name" value="Plug_dom"/>
</dbReference>
<dbReference type="AlphaFoldDB" id="A0A5M5ZUV2"/>
<dbReference type="PANTHER" id="PTHR40980">
    <property type="entry name" value="PLUG DOMAIN-CONTAINING PROTEIN"/>
    <property type="match status" value="1"/>
</dbReference>
<dbReference type="Pfam" id="PF14905">
    <property type="entry name" value="OMP_b-brl_3"/>
    <property type="match status" value="1"/>
</dbReference>
<dbReference type="InterPro" id="IPR037066">
    <property type="entry name" value="Plug_dom_sf"/>
</dbReference>
<keyword evidence="6" id="KW-0675">Receptor</keyword>
<gene>
    <name evidence="6" type="ORF">F2Y61_11510</name>
</gene>
<sequence length="785" mass="87646">MIVGIYGLQNVAIHSNNINILVQMHSKKSNVGMAAKAFLLTAIGLGLPIRICAQGVSAEKADTMVVFPTQNLEEVVIVHQAPIVKLKTDKVTYQVSNDVESKTRSVLDILRKVPMVTVDGRNNIMVNGSAQFKVYVDGRLSTVITRNPKQTLRSMPASHVKNIEVITNPGARYDAEGTGGVLCITTKKGGAKQAFALEKDGYDGATSGSVHLLTGILSNGIDASLSGQQGKWSYDVNLNGEYMYSTGTIVESDVTGNGTRQWMRQKSSSKTPFSMGEVGVGYDIDSVQSLHVSMSTTWFATKEKSRPTYLYSGGIWGQGMAFSGSQKMNMNEISVDGGIDYQRQWGDKGRLFASYQISHAPNRNDTENRYDGLDTSLHPEITSTVKDIRTEICDRTTQHNLTTDLTIPLTRHQLLNAGVKFSFDHGESRATEMRFLNGSFVEQKAAAMHYRQYQNIAALYAEWEAQWGWLGLKEGLRYEHTWQKSRYLKGEGSKFSLHYGDLVPSVTLTARAKENSTFGVSYTMRIRRPRIKELDPYVNKSDPTQLSYGNPNLKAQHLNNLAIVHTLKANTLAMRISLNHSWSNDGIARYSSMKDGRINTTFGNIARNRKTSLNAYASWNATRSARLMLNGEVGYNDMRSREIDACNYGWHGNLNLGWQQNLPWQLKWSSNMEWMSRRYSLQGYDSGMMMISATLARSFLNDKLDVAISGMSGLGHGGKMYWESVSSTRDFTNISRLIEPMQDITIGITYTFGGKSRKYAEETVSDSFEMGDSRIVKQQMKRRGK</sequence>
<dbReference type="GO" id="GO:0009279">
    <property type="term" value="C:cell outer membrane"/>
    <property type="evidence" value="ECO:0007669"/>
    <property type="project" value="UniProtKB-SubCell"/>
</dbReference>
<name>A0A5M5ZUV2_9BACT</name>
<dbReference type="Gene3D" id="2.170.130.10">
    <property type="entry name" value="TonB-dependent receptor, plug domain"/>
    <property type="match status" value="1"/>
</dbReference>
<dbReference type="EMBL" id="VVZB01000004">
    <property type="protein sequence ID" value="KAA5383489.1"/>
    <property type="molecule type" value="Genomic_DNA"/>
</dbReference>
<keyword evidence="2" id="KW-0472">Membrane</keyword>
<reference evidence="6 7" key="1">
    <citation type="journal article" date="2019" name="Nat. Med.">
        <title>A library of human gut bacterial isolates paired with longitudinal multiomics data enables mechanistic microbiome research.</title>
        <authorList>
            <person name="Poyet M."/>
            <person name="Groussin M."/>
            <person name="Gibbons S.M."/>
            <person name="Avila-Pacheco J."/>
            <person name="Jiang X."/>
            <person name="Kearney S.M."/>
            <person name="Perrotta A.R."/>
            <person name="Berdy B."/>
            <person name="Zhao S."/>
            <person name="Lieberman T.D."/>
            <person name="Swanson P.K."/>
            <person name="Smith M."/>
            <person name="Roesemann S."/>
            <person name="Alexander J.E."/>
            <person name="Rich S.A."/>
            <person name="Livny J."/>
            <person name="Vlamakis H."/>
            <person name="Clish C."/>
            <person name="Bullock K."/>
            <person name="Deik A."/>
            <person name="Scott J."/>
            <person name="Pierce K.A."/>
            <person name="Xavier R.J."/>
            <person name="Alm E.J."/>
        </authorList>
    </citation>
    <scope>NUCLEOTIDE SEQUENCE [LARGE SCALE GENOMIC DNA]</scope>
    <source>
        <strain evidence="6 7">BIOML-A5</strain>
    </source>
</reference>
<comment type="subcellular location">
    <subcellularLocation>
        <location evidence="1">Cell outer membrane</location>
    </subcellularLocation>
</comment>